<feature type="region of interest" description="Disordered" evidence="1">
    <location>
        <begin position="1"/>
        <end position="50"/>
    </location>
</feature>
<evidence type="ECO:0000256" key="1">
    <source>
        <dbReference type="SAM" id="MobiDB-lite"/>
    </source>
</evidence>
<protein>
    <submittedName>
        <fullName evidence="5">DUF4781 domain-containing protein</fullName>
    </submittedName>
</protein>
<reference evidence="5" key="1">
    <citation type="submission" date="2022-11" db="UniProtKB">
        <authorList>
            <consortium name="WormBaseParasite"/>
        </authorList>
    </citation>
    <scope>IDENTIFICATION</scope>
</reference>
<name>A0A914Y6M5_9BILA</name>
<feature type="compositionally biased region" description="Low complexity" evidence="1">
    <location>
        <begin position="21"/>
        <end position="37"/>
    </location>
</feature>
<dbReference type="InterPro" id="IPR031962">
    <property type="entry name" value="DUF4781"/>
</dbReference>
<evidence type="ECO:0000256" key="2">
    <source>
        <dbReference type="SAM" id="Phobius"/>
    </source>
</evidence>
<feature type="transmembrane region" description="Helical" evidence="2">
    <location>
        <begin position="91"/>
        <end position="116"/>
    </location>
</feature>
<keyword evidence="2" id="KW-0472">Membrane</keyword>
<evidence type="ECO:0000259" key="3">
    <source>
        <dbReference type="Pfam" id="PF16013"/>
    </source>
</evidence>
<dbReference type="WBParaSite" id="PSU_v2.g15101.t1">
    <property type="protein sequence ID" value="PSU_v2.g15101.t1"/>
    <property type="gene ID" value="PSU_v2.g15101"/>
</dbReference>
<keyword evidence="2" id="KW-0812">Transmembrane</keyword>
<dbReference type="AlphaFoldDB" id="A0A914Y6M5"/>
<accession>A0A914Y6M5</accession>
<evidence type="ECO:0000313" key="5">
    <source>
        <dbReference type="WBParaSite" id="PSU_v2.g15101.t1"/>
    </source>
</evidence>
<feature type="transmembrane region" description="Helical" evidence="2">
    <location>
        <begin position="185"/>
        <end position="206"/>
    </location>
</feature>
<proteinExistence type="predicted"/>
<dbReference type="Pfam" id="PF16013">
    <property type="entry name" value="DUF4781"/>
    <property type="match status" value="1"/>
</dbReference>
<keyword evidence="4" id="KW-1185">Reference proteome</keyword>
<feature type="transmembrane region" description="Helical" evidence="2">
    <location>
        <begin position="65"/>
        <end position="85"/>
    </location>
</feature>
<evidence type="ECO:0000313" key="4">
    <source>
        <dbReference type="Proteomes" id="UP000887577"/>
    </source>
</evidence>
<feature type="domain" description="DUF4781" evidence="3">
    <location>
        <begin position="42"/>
        <end position="285"/>
    </location>
</feature>
<dbReference type="Proteomes" id="UP000887577">
    <property type="component" value="Unplaced"/>
</dbReference>
<organism evidence="4 5">
    <name type="scientific">Panagrolaimus superbus</name>
    <dbReference type="NCBI Taxonomy" id="310955"/>
    <lineage>
        <taxon>Eukaryota</taxon>
        <taxon>Metazoa</taxon>
        <taxon>Ecdysozoa</taxon>
        <taxon>Nematoda</taxon>
        <taxon>Chromadorea</taxon>
        <taxon>Rhabditida</taxon>
        <taxon>Tylenchina</taxon>
        <taxon>Panagrolaimomorpha</taxon>
        <taxon>Panagrolaimoidea</taxon>
        <taxon>Panagrolaimidae</taxon>
        <taxon>Panagrolaimus</taxon>
    </lineage>
</organism>
<keyword evidence="2" id="KW-1133">Transmembrane helix</keyword>
<sequence>MGFILTVNRNNLPPPPPSEKPQPSESHSSQFSESESFGNRGDNRPTVNLIADESPNSKFFARVKVITDTVATIAGVALTVTGLILMAPVSVFSAATLSAISTGSFYVGTALTIYSVGSSLHSISVKVNRDESIATEVLTLLSAFFSFYTQQVSQTMVAGAHAGKTYEEAIKGLKYMRLQEKLFPYIKLITAFSSIAGLCTSFYQLWHKKERTIHDYFQFSVLLFMTANTLTKPITLKGIFESQQIKYLKNMKNELTESESKNEFDKMLEVHDTSDEKAYMIRNLNQIENKNEFFELINRNGSFVRCTADGLNIDHEIDLHPKAYNAIGKDVINSKINVIEQTTKAALKKSLKSVAGIDLTENSEVDTLLEKIVNGPIEHREEAVKSLLQKYNIDQKSWDNAMNTFNKTLDDEVTRLITNMKSGASGEEQNLGRLKELGLKQIKGELSMDEKKEMNGVIEKCSFNRKNQFFETTADRRMMMDEYESKISGGKNVEQYRADLRELDRKKDSITENSYNIQKEDINNKLEAAKMAREFREKIDANFAINKSSIRKCKTTTKL</sequence>